<dbReference type="KEGG" id="pog:Pogu_0609"/>
<evidence type="ECO:0000313" key="3">
    <source>
        <dbReference type="Proteomes" id="UP000009062"/>
    </source>
</evidence>
<proteinExistence type="predicted"/>
<evidence type="ECO:0000313" key="2">
    <source>
        <dbReference type="EMBL" id="AFA38636.1"/>
    </source>
</evidence>
<dbReference type="Proteomes" id="UP000009062">
    <property type="component" value="Chromosome"/>
</dbReference>
<accession>H6Q7X9</accession>
<dbReference type="AlphaFoldDB" id="H6Q7X9"/>
<keyword evidence="1" id="KW-0472">Membrane</keyword>
<reference evidence="2 3" key="1">
    <citation type="journal article" date="2012" name="Stand. Genomic Sci.">
        <title>Complete genome sequence of Pyrobaculum oguniense.</title>
        <authorList>
            <person name="Bernick D.L."/>
            <person name="Karplus K."/>
            <person name="Lui L.M."/>
            <person name="Coker J.K."/>
            <person name="Murphy J.N."/>
            <person name="Chan P.P."/>
            <person name="Cozen A.E."/>
            <person name="Lowe T.M."/>
        </authorList>
    </citation>
    <scope>NUCLEOTIDE SEQUENCE [LARGE SCALE GENOMIC DNA]</scope>
    <source>
        <strain evidence="2 3">TE7</strain>
    </source>
</reference>
<organism evidence="2 3">
    <name type="scientific">Pyrobaculum oguniense (strain DSM 13380 / JCM 10595 / TE7)</name>
    <dbReference type="NCBI Taxonomy" id="698757"/>
    <lineage>
        <taxon>Archaea</taxon>
        <taxon>Thermoproteota</taxon>
        <taxon>Thermoprotei</taxon>
        <taxon>Thermoproteales</taxon>
        <taxon>Thermoproteaceae</taxon>
        <taxon>Pyrobaculum</taxon>
    </lineage>
</organism>
<dbReference type="HOGENOM" id="CLU_072249_0_0_2"/>
<keyword evidence="1" id="KW-1133">Transmembrane helix</keyword>
<gene>
    <name evidence="2" type="ordered locus">Pogu_0609</name>
</gene>
<sequence>MIALRDILIFAGLAMVAVAFIASLFPVREGVSPVPACSDCAFKLTGPYSIVQYGNYAAVQLGERQLARYGWAYVDGQPLRPGDAASCYPQPMYVWAVGGVAYVSCSGAEPKLGNKITATYNPSKVTVVVRDPARGGWSVAWGGSASGSRSGAGDASWEITTAGPITLTAAANSKCRISPQYAAARPGDRVEFVVECSRYLKLDITFYHGAPYDYCRNNAHVAWGSASASFCSRSNLGYAELWIDLATGQRAQPAGAACSPAAPTSVEKYSWGYVYYLNVEQAGNRVSFRGDGFAAQYGFSATVEGMRITVYVVDVLRADRRQGADVYFYSCS</sequence>
<dbReference type="EMBL" id="CP003316">
    <property type="protein sequence ID" value="AFA38636.1"/>
    <property type="molecule type" value="Genomic_DNA"/>
</dbReference>
<dbReference type="eggNOG" id="arCOG07478">
    <property type="taxonomic scope" value="Archaea"/>
</dbReference>
<evidence type="ECO:0000256" key="1">
    <source>
        <dbReference type="SAM" id="Phobius"/>
    </source>
</evidence>
<dbReference type="STRING" id="698757.Pogu_0609"/>
<feature type="transmembrane region" description="Helical" evidence="1">
    <location>
        <begin position="7"/>
        <end position="27"/>
    </location>
</feature>
<keyword evidence="1" id="KW-0812">Transmembrane</keyword>
<keyword evidence="3" id="KW-1185">Reference proteome</keyword>
<protein>
    <submittedName>
        <fullName evidence="2">Uncharacterized protein</fullName>
    </submittedName>
</protein>
<name>H6Q7X9_PYROT</name>